<accession>A0A4Y1WRD1</accession>
<dbReference type="RefSeq" id="WP_244611602.1">
    <property type="nucleotide sequence ID" value="NZ_AP019735.1"/>
</dbReference>
<evidence type="ECO:0000313" key="2">
    <source>
        <dbReference type="Proteomes" id="UP000318946"/>
    </source>
</evidence>
<evidence type="ECO:0000313" key="1">
    <source>
        <dbReference type="EMBL" id="BBL03104.1"/>
    </source>
</evidence>
<proteinExistence type="predicted"/>
<dbReference type="EMBL" id="AP019735">
    <property type="protein sequence ID" value="BBL03104.1"/>
    <property type="molecule type" value="Genomic_DNA"/>
</dbReference>
<sequence>MDRRFLADLAKEFGLNALHLEALGESCQWEIVVGGDILERLVEIQCQFKRLAVMGDDEYRGFYIEVSRPTPEEWGDAGELIASGEYDGREAFLADWLAFNPLETRWFHVASI</sequence>
<dbReference type="Proteomes" id="UP000318946">
    <property type="component" value="Chromosome"/>
</dbReference>
<dbReference type="GeneID" id="78343424"/>
<reference evidence="2" key="1">
    <citation type="submission" date="2019-06" db="EMBL/GenBank/DDBJ databases">
        <title>Alistipes onderdonkii subsp. vulgaris subsp. nov., Alistipes dispar sp. nov. and Alistipes communis sp. nov., isolated from human faeces, and creation of Alistipes onderdonkii subsp. onderdonkii subsp. nov.</title>
        <authorList>
            <person name="Sakamoto M."/>
            <person name="Ikeyama N."/>
            <person name="Ogata Y."/>
            <person name="Suda W."/>
            <person name="Iino T."/>
            <person name="Hattori M."/>
            <person name="Ohkuma M."/>
        </authorList>
    </citation>
    <scope>NUCLEOTIDE SEQUENCE [LARGE SCALE GENOMIC DNA]</scope>
    <source>
        <strain evidence="2">5CBH24</strain>
    </source>
</reference>
<keyword evidence="2" id="KW-1185">Reference proteome</keyword>
<organism evidence="1 2">
    <name type="scientific">Alistipes communis</name>
    <dbReference type="NCBI Taxonomy" id="2585118"/>
    <lineage>
        <taxon>Bacteria</taxon>
        <taxon>Pseudomonadati</taxon>
        <taxon>Bacteroidota</taxon>
        <taxon>Bacteroidia</taxon>
        <taxon>Bacteroidales</taxon>
        <taxon>Rikenellaceae</taxon>
        <taxon>Alistipes</taxon>
    </lineage>
</organism>
<name>A0A4Y1WRD1_9BACT</name>
<dbReference type="AlphaFoldDB" id="A0A4Y1WRD1"/>
<gene>
    <name evidence="1" type="ORF">A5CBH24_04170</name>
</gene>
<protein>
    <submittedName>
        <fullName evidence="1">Uncharacterized protein</fullName>
    </submittedName>
</protein>
<dbReference type="KEGG" id="acou:A5CBH24_04170"/>